<dbReference type="AlphaFoldDB" id="A0A840SMA9"/>
<dbReference type="PANTHER" id="PTHR30606">
    <property type="entry name" value="LIPID A BIOSYNTHESIS LAUROYL ACYLTRANSFERASE"/>
    <property type="match status" value="1"/>
</dbReference>
<proteinExistence type="predicted"/>
<evidence type="ECO:0000313" key="8">
    <source>
        <dbReference type="Proteomes" id="UP000549457"/>
    </source>
</evidence>
<keyword evidence="5" id="KW-0472">Membrane</keyword>
<comment type="subcellular location">
    <subcellularLocation>
        <location evidence="1">Cell inner membrane</location>
    </subcellularLocation>
</comment>
<evidence type="ECO:0000256" key="5">
    <source>
        <dbReference type="ARBA" id="ARBA00023136"/>
    </source>
</evidence>
<evidence type="ECO:0000256" key="3">
    <source>
        <dbReference type="ARBA" id="ARBA00022519"/>
    </source>
</evidence>
<dbReference type="InterPro" id="IPR004960">
    <property type="entry name" value="LipA_acyltrans"/>
</dbReference>
<evidence type="ECO:0000256" key="2">
    <source>
        <dbReference type="ARBA" id="ARBA00022475"/>
    </source>
</evidence>
<dbReference type="GO" id="GO:0008913">
    <property type="term" value="F:Kdo2-lipid IVA acyltransferase activity"/>
    <property type="evidence" value="ECO:0007669"/>
    <property type="project" value="UniProtKB-EC"/>
</dbReference>
<reference evidence="7 8" key="1">
    <citation type="submission" date="2020-08" db="EMBL/GenBank/DDBJ databases">
        <title>Genomic Encyclopedia of Type Strains, Phase IV (KMG-IV): sequencing the most valuable type-strain genomes for metagenomic binning, comparative biology and taxonomic classification.</title>
        <authorList>
            <person name="Goeker M."/>
        </authorList>
    </citation>
    <scope>NUCLEOTIDE SEQUENCE [LARGE SCALE GENOMIC DNA]</scope>
    <source>
        <strain evidence="7 8">DSM 101730</strain>
    </source>
</reference>
<keyword evidence="4 7" id="KW-0808">Transferase</keyword>
<protein>
    <submittedName>
        <fullName evidence="7">KDO2-lipid IV(A) lauroyltransferase</fullName>
        <ecNumber evidence="7">2.3.1.241</ecNumber>
    </submittedName>
</protein>
<dbReference type="GO" id="GO:0009247">
    <property type="term" value="P:glycolipid biosynthetic process"/>
    <property type="evidence" value="ECO:0007669"/>
    <property type="project" value="UniProtKB-ARBA"/>
</dbReference>
<keyword evidence="6 7" id="KW-0012">Acyltransferase</keyword>
<keyword evidence="2" id="KW-1003">Cell membrane</keyword>
<dbReference type="EC" id="2.3.1.241" evidence="7"/>
<dbReference type="RefSeq" id="WP_184146604.1">
    <property type="nucleotide sequence ID" value="NZ_JACHFM010000001.1"/>
</dbReference>
<accession>A0A840SMA9</accession>
<gene>
    <name evidence="7" type="ORF">HNP73_000403</name>
</gene>
<dbReference type="GO" id="GO:0005886">
    <property type="term" value="C:plasma membrane"/>
    <property type="evidence" value="ECO:0007669"/>
    <property type="project" value="UniProtKB-SubCell"/>
</dbReference>
<evidence type="ECO:0000256" key="1">
    <source>
        <dbReference type="ARBA" id="ARBA00004533"/>
    </source>
</evidence>
<dbReference type="Proteomes" id="UP000549457">
    <property type="component" value="Unassembled WGS sequence"/>
</dbReference>
<name>A0A840SMA9_9RHOB</name>
<evidence type="ECO:0000256" key="4">
    <source>
        <dbReference type="ARBA" id="ARBA00022679"/>
    </source>
</evidence>
<dbReference type="CDD" id="cd07984">
    <property type="entry name" value="LPLAT_LABLAT-like"/>
    <property type="match status" value="1"/>
</dbReference>
<comment type="caution">
    <text evidence="7">The sequence shown here is derived from an EMBL/GenBank/DDBJ whole genome shotgun (WGS) entry which is preliminary data.</text>
</comment>
<organism evidence="7 8">
    <name type="scientific">Amaricoccus macauensis</name>
    <dbReference type="NCBI Taxonomy" id="57001"/>
    <lineage>
        <taxon>Bacteria</taxon>
        <taxon>Pseudomonadati</taxon>
        <taxon>Pseudomonadota</taxon>
        <taxon>Alphaproteobacteria</taxon>
        <taxon>Rhodobacterales</taxon>
        <taxon>Paracoccaceae</taxon>
        <taxon>Amaricoccus</taxon>
    </lineage>
</organism>
<dbReference type="PANTHER" id="PTHR30606:SF10">
    <property type="entry name" value="PHOSPHATIDYLINOSITOL MANNOSIDE ACYLTRANSFERASE"/>
    <property type="match status" value="1"/>
</dbReference>
<sequence>MATTRRPAVDFLTWFPQAAVLGILRALPYRARLATGSALLRTAVACSAGLRRRIDRNLAMIFPEKPEAERIAIRRQTADTFGRTFTETFTARAFQARAPWSEPAGPGWDALQATLAEGRGALLVGGHFGQWEAVRGALKARGIEVGALYRPLNNPWAEETYIDNMSFHGSPMLPRGREGMKELIRHLKSGGVVAVLLDQYVLDGTPIDFVGQPAPTGTAVAALAARFKVPMIPAYGTRQPDGEHIAIDFEAPLVPGTPEEMTQAAADSLSARIRQHPGQYYWFHRRWKKRM</sequence>
<keyword evidence="8" id="KW-1185">Reference proteome</keyword>
<evidence type="ECO:0000256" key="6">
    <source>
        <dbReference type="ARBA" id="ARBA00023315"/>
    </source>
</evidence>
<dbReference type="Pfam" id="PF03279">
    <property type="entry name" value="Lip_A_acyltrans"/>
    <property type="match status" value="1"/>
</dbReference>
<dbReference type="EMBL" id="JACHFM010000001">
    <property type="protein sequence ID" value="MBB5220482.1"/>
    <property type="molecule type" value="Genomic_DNA"/>
</dbReference>
<evidence type="ECO:0000313" key="7">
    <source>
        <dbReference type="EMBL" id="MBB5220482.1"/>
    </source>
</evidence>
<keyword evidence="3" id="KW-0997">Cell inner membrane</keyword>
<dbReference type="PIRSF" id="PIRSF026649">
    <property type="entry name" value="MsbB"/>
    <property type="match status" value="1"/>
</dbReference>